<name>A0A6M0CIT1_9FLAO</name>
<dbReference type="EMBL" id="JAABOQ010000003">
    <property type="protein sequence ID" value="NER17432.1"/>
    <property type="molecule type" value="Genomic_DNA"/>
</dbReference>
<comment type="caution">
    <text evidence="1">The sequence shown here is derived from an EMBL/GenBank/DDBJ whole genome shotgun (WGS) entry which is preliminary data.</text>
</comment>
<proteinExistence type="predicted"/>
<dbReference type="InterPro" id="IPR019861">
    <property type="entry name" value="PorP/SprF_Bacteroidetes"/>
</dbReference>
<dbReference type="Proteomes" id="UP000474296">
    <property type="component" value="Unassembled WGS sequence"/>
</dbReference>
<dbReference type="Pfam" id="PF11751">
    <property type="entry name" value="PorP_SprF"/>
    <property type="match status" value="1"/>
</dbReference>
<reference evidence="1 2" key="1">
    <citation type="submission" date="2020-01" db="EMBL/GenBank/DDBJ databases">
        <title>Spongiivirga citrea KCTC 32990T.</title>
        <authorList>
            <person name="Wang G."/>
        </authorList>
    </citation>
    <scope>NUCLEOTIDE SEQUENCE [LARGE SCALE GENOMIC DNA]</scope>
    <source>
        <strain evidence="1 2">KCTC 32990</strain>
    </source>
</reference>
<gene>
    <name evidence="1" type="ORF">GWK10_09430</name>
</gene>
<evidence type="ECO:0000313" key="1">
    <source>
        <dbReference type="EMBL" id="NER17432.1"/>
    </source>
</evidence>
<keyword evidence="2" id="KW-1185">Reference proteome</keyword>
<feature type="non-terminal residue" evidence="1">
    <location>
        <position position="49"/>
    </location>
</feature>
<dbReference type="AlphaFoldDB" id="A0A6M0CIT1"/>
<organism evidence="1 2">
    <name type="scientific">Spongiivirga citrea</name>
    <dbReference type="NCBI Taxonomy" id="1481457"/>
    <lineage>
        <taxon>Bacteria</taxon>
        <taxon>Pseudomonadati</taxon>
        <taxon>Bacteroidota</taxon>
        <taxon>Flavobacteriia</taxon>
        <taxon>Flavobacteriales</taxon>
        <taxon>Flavobacteriaceae</taxon>
        <taxon>Spongiivirga</taxon>
    </lineage>
</organism>
<accession>A0A6M0CIT1</accession>
<protein>
    <submittedName>
        <fullName evidence="1">Type IX secretion system membrane protein PorP/SprF</fullName>
    </submittedName>
</protein>
<evidence type="ECO:0000313" key="2">
    <source>
        <dbReference type="Proteomes" id="UP000474296"/>
    </source>
</evidence>
<sequence>MFPKTTSAQEFNLPLNNQYLADNPYLISAAFAGIGDCFQVRLNGVSQWV</sequence>